<dbReference type="FunFam" id="3.40.50.2000:FF:000019">
    <property type="entry name" value="Glycosyltransferase"/>
    <property type="match status" value="1"/>
</dbReference>
<keyword evidence="3 4" id="KW-0808">Transferase</keyword>
<evidence type="ECO:0000256" key="5">
    <source>
        <dbReference type="RuleBase" id="RU362057"/>
    </source>
</evidence>
<dbReference type="InterPro" id="IPR002213">
    <property type="entry name" value="UDP_glucos_trans"/>
</dbReference>
<protein>
    <recommendedName>
        <fullName evidence="5">Glycosyltransferase</fullName>
        <ecNumber evidence="5">2.4.1.-</ecNumber>
    </recommendedName>
</protein>
<dbReference type="Proteomes" id="UP001058974">
    <property type="component" value="Chromosome 1"/>
</dbReference>
<dbReference type="InterPro" id="IPR035595">
    <property type="entry name" value="UDP_glycos_trans_CS"/>
</dbReference>
<dbReference type="GO" id="GO:0080043">
    <property type="term" value="F:quercetin 3-O-glucosyltransferase activity"/>
    <property type="evidence" value="ECO:0007669"/>
    <property type="project" value="TreeGrafter"/>
</dbReference>
<dbReference type="Pfam" id="PF00201">
    <property type="entry name" value="UDPGT"/>
    <property type="match status" value="1"/>
</dbReference>
<comment type="caution">
    <text evidence="6">The sequence shown here is derived from an EMBL/GenBank/DDBJ whole genome shotgun (WGS) entry which is preliminary data.</text>
</comment>
<dbReference type="GO" id="GO:0032787">
    <property type="term" value="P:monocarboxylic acid metabolic process"/>
    <property type="evidence" value="ECO:0007669"/>
    <property type="project" value="UniProtKB-ARBA"/>
</dbReference>
<keyword evidence="2 4" id="KW-0328">Glycosyltransferase</keyword>
<dbReference type="PANTHER" id="PTHR11926">
    <property type="entry name" value="GLUCOSYL/GLUCURONOSYL TRANSFERASES"/>
    <property type="match status" value="1"/>
</dbReference>
<dbReference type="SUPFAM" id="SSF53756">
    <property type="entry name" value="UDP-Glycosyltransferase/glycogen phosphorylase"/>
    <property type="match status" value="1"/>
</dbReference>
<name>A0A9D5BI45_PEA</name>
<gene>
    <name evidence="6" type="ORF">KIW84_012609</name>
</gene>
<dbReference type="CDD" id="cd03784">
    <property type="entry name" value="GT1_Gtf-like"/>
    <property type="match status" value="1"/>
</dbReference>
<reference evidence="6 7" key="1">
    <citation type="journal article" date="2022" name="Nat. Genet.">
        <title>Improved pea reference genome and pan-genome highlight genomic features and evolutionary characteristics.</title>
        <authorList>
            <person name="Yang T."/>
            <person name="Liu R."/>
            <person name="Luo Y."/>
            <person name="Hu S."/>
            <person name="Wang D."/>
            <person name="Wang C."/>
            <person name="Pandey M.K."/>
            <person name="Ge S."/>
            <person name="Xu Q."/>
            <person name="Li N."/>
            <person name="Li G."/>
            <person name="Huang Y."/>
            <person name="Saxena R.K."/>
            <person name="Ji Y."/>
            <person name="Li M."/>
            <person name="Yan X."/>
            <person name="He Y."/>
            <person name="Liu Y."/>
            <person name="Wang X."/>
            <person name="Xiang C."/>
            <person name="Varshney R.K."/>
            <person name="Ding H."/>
            <person name="Gao S."/>
            <person name="Zong X."/>
        </authorList>
    </citation>
    <scope>NUCLEOTIDE SEQUENCE [LARGE SCALE GENOMIC DNA]</scope>
    <source>
        <strain evidence="6 7">cv. Zhongwan 6</strain>
    </source>
</reference>
<dbReference type="AlphaFoldDB" id="A0A9D5BI45"/>
<dbReference type="Gene3D" id="3.40.50.2000">
    <property type="entry name" value="Glycogen Phosphorylase B"/>
    <property type="match status" value="2"/>
</dbReference>
<evidence type="ECO:0000256" key="1">
    <source>
        <dbReference type="ARBA" id="ARBA00009995"/>
    </source>
</evidence>
<evidence type="ECO:0000256" key="2">
    <source>
        <dbReference type="ARBA" id="ARBA00022676"/>
    </source>
</evidence>
<keyword evidence="7" id="KW-1185">Reference proteome</keyword>
<dbReference type="GO" id="GO:0080044">
    <property type="term" value="F:quercetin 7-O-glucosyltransferase activity"/>
    <property type="evidence" value="ECO:0007669"/>
    <property type="project" value="TreeGrafter"/>
</dbReference>
<dbReference type="Gramene" id="Psat01G0260900-T1">
    <property type="protein sequence ID" value="KAI5444055.1"/>
    <property type="gene ID" value="KIW84_012609"/>
</dbReference>
<comment type="similarity">
    <text evidence="1 4">Belongs to the UDP-glycosyltransferase family.</text>
</comment>
<evidence type="ECO:0000313" key="6">
    <source>
        <dbReference type="EMBL" id="KAI5444055.1"/>
    </source>
</evidence>
<dbReference type="Gramene" id="PSAT_LOCUS5816_t1">
    <property type="protein sequence ID" value="CAL5185392.1"/>
    <property type="gene ID" value="PSAT_LOCUS5816"/>
</dbReference>
<proteinExistence type="inferred from homology"/>
<accession>A0A9D5BI45</accession>
<sequence length="458" mass="52276">MEKPRKNHKPHILVLPYPLQGHINPMLQFSKRLIQNGVKVTLVNTISIWNKINNNIDLNSIEIESISDGYDNGGLSSAESMESYKDKFWKVGPKTLSELLDKLQSSNKPVDCVVYDAFLHWTFDVSKSFGIPVAVFLTQACSVNTINFHAFKRWLDLPLLETEIVLPGLPKLEASDLPSFLYQYGTYPGYFDILTNQFSKVDQADWVLVNTFYELEPEVVDWLMKKWRLKTIGPCVPSMFLDKRIQNDRDYGISTFGPNSEACIRWLDNKPKSSVVYVSFGSLAGLSEDQTNEIAYGLRNAEMYFIWVIRDSEKNKLSKEFLEPSLEKGLIVNWCPQLQVLQHEAVGCFVTHCGWNSTLEALSVGVPVIAMPLWTDQITNAKLIVDVWKIGVRAVKDVKEIVRREVIEDCVKKIMETEKGNEMKKNVMKWKNLAKISVDESGSSDKNIIEFVNEVTLY</sequence>
<evidence type="ECO:0000256" key="3">
    <source>
        <dbReference type="ARBA" id="ARBA00022679"/>
    </source>
</evidence>
<organism evidence="6 7">
    <name type="scientific">Pisum sativum</name>
    <name type="common">Garden pea</name>
    <name type="synonym">Lathyrus oleraceus</name>
    <dbReference type="NCBI Taxonomy" id="3888"/>
    <lineage>
        <taxon>Eukaryota</taxon>
        <taxon>Viridiplantae</taxon>
        <taxon>Streptophyta</taxon>
        <taxon>Embryophyta</taxon>
        <taxon>Tracheophyta</taxon>
        <taxon>Spermatophyta</taxon>
        <taxon>Magnoliopsida</taxon>
        <taxon>eudicotyledons</taxon>
        <taxon>Gunneridae</taxon>
        <taxon>Pentapetalae</taxon>
        <taxon>rosids</taxon>
        <taxon>fabids</taxon>
        <taxon>Fabales</taxon>
        <taxon>Fabaceae</taxon>
        <taxon>Papilionoideae</taxon>
        <taxon>50 kb inversion clade</taxon>
        <taxon>NPAAA clade</taxon>
        <taxon>Hologalegina</taxon>
        <taxon>IRL clade</taxon>
        <taxon>Fabeae</taxon>
        <taxon>Lathyrus</taxon>
    </lineage>
</organism>
<evidence type="ECO:0000313" key="7">
    <source>
        <dbReference type="Proteomes" id="UP001058974"/>
    </source>
</evidence>
<dbReference type="EMBL" id="JAMSHJ010000001">
    <property type="protein sequence ID" value="KAI5444055.1"/>
    <property type="molecule type" value="Genomic_DNA"/>
</dbReference>
<dbReference type="PANTHER" id="PTHR11926:SF1540">
    <property type="entry name" value="GLYCOSYLTRANSFERASE"/>
    <property type="match status" value="1"/>
</dbReference>
<dbReference type="EC" id="2.4.1.-" evidence="5"/>
<dbReference type="PROSITE" id="PS00375">
    <property type="entry name" value="UDPGT"/>
    <property type="match status" value="1"/>
</dbReference>
<dbReference type="FunFam" id="3.40.50.2000:FF:000057">
    <property type="entry name" value="Glycosyltransferase"/>
    <property type="match status" value="1"/>
</dbReference>
<evidence type="ECO:0000256" key="4">
    <source>
        <dbReference type="RuleBase" id="RU003718"/>
    </source>
</evidence>
<dbReference type="OrthoDB" id="5835829at2759"/>